<feature type="non-terminal residue" evidence="1">
    <location>
        <position position="1"/>
    </location>
</feature>
<evidence type="ECO:0000313" key="2">
    <source>
        <dbReference type="Proteomes" id="UP001597053"/>
    </source>
</evidence>
<comment type="caution">
    <text evidence="1">The sequence shown here is derived from an EMBL/GenBank/DDBJ whole genome shotgun (WGS) entry which is preliminary data.</text>
</comment>
<sequence>GTVDAAETGEDSSGLAALLVRAPDDAAPDPAPVRQDKFDASRIMTMDEPAAMFVLLQLADVRHAAGRAWTTPNSASMMVVLLQFGTPQRAEEFQTTYANMERLRRRRTPNMEVPLASVPGAAAYVGTAGNRAVLPEVRAVARHDDIVVLVTAGGAASDDTAVVEALLRSQYERL</sequence>
<proteinExistence type="predicted"/>
<evidence type="ECO:0000313" key="1">
    <source>
        <dbReference type="EMBL" id="MFD0787799.1"/>
    </source>
</evidence>
<dbReference type="EMBL" id="JBHTHM010002264">
    <property type="protein sequence ID" value="MFD0787799.1"/>
    <property type="molecule type" value="Genomic_DNA"/>
</dbReference>
<dbReference type="Proteomes" id="UP001597053">
    <property type="component" value="Unassembled WGS sequence"/>
</dbReference>
<organism evidence="1 2">
    <name type="scientific">Micromonospora azadirachtae</name>
    <dbReference type="NCBI Taxonomy" id="1970735"/>
    <lineage>
        <taxon>Bacteria</taxon>
        <taxon>Bacillati</taxon>
        <taxon>Actinomycetota</taxon>
        <taxon>Actinomycetes</taxon>
        <taxon>Micromonosporales</taxon>
        <taxon>Micromonosporaceae</taxon>
        <taxon>Micromonospora</taxon>
    </lineage>
</organism>
<accession>A0ABW3AAY2</accession>
<reference evidence="2" key="1">
    <citation type="journal article" date="2019" name="Int. J. Syst. Evol. Microbiol.">
        <title>The Global Catalogue of Microorganisms (GCM) 10K type strain sequencing project: providing services to taxonomists for standard genome sequencing and annotation.</title>
        <authorList>
            <consortium name="The Broad Institute Genomics Platform"/>
            <consortium name="The Broad Institute Genome Sequencing Center for Infectious Disease"/>
            <person name="Wu L."/>
            <person name="Ma J."/>
        </authorList>
    </citation>
    <scope>NUCLEOTIDE SEQUENCE [LARGE SCALE GENOMIC DNA]</scope>
    <source>
        <strain evidence="2">JCM 32148</strain>
    </source>
</reference>
<gene>
    <name evidence="1" type="ORF">ACFQZ8_28165</name>
</gene>
<name>A0ABW3AAY2_9ACTN</name>
<keyword evidence="2" id="KW-1185">Reference proteome</keyword>
<protein>
    <submittedName>
        <fullName evidence="1">Uncharacterized protein</fullName>
    </submittedName>
</protein>